<evidence type="ECO:0000256" key="2">
    <source>
        <dbReference type="ARBA" id="ARBA00009399"/>
    </source>
</evidence>
<keyword evidence="9" id="KW-1185">Reference proteome</keyword>
<dbReference type="InterPro" id="IPR051401">
    <property type="entry name" value="GtrA_CellWall_Glycosyl"/>
</dbReference>
<reference evidence="8 9" key="1">
    <citation type="submission" date="2022-10" db="EMBL/GenBank/DDBJ databases">
        <title>Erythrobacter sp. sf7 Genome sequencing.</title>
        <authorList>
            <person name="Park S."/>
        </authorList>
    </citation>
    <scope>NUCLEOTIDE SEQUENCE [LARGE SCALE GENOMIC DNA]</scope>
    <source>
        <strain evidence="9">sf7</strain>
    </source>
</reference>
<dbReference type="InterPro" id="IPR007267">
    <property type="entry name" value="GtrA_DPMS_TM"/>
</dbReference>
<accession>A0ABT5JRC9</accession>
<feature type="transmembrane region" description="Helical" evidence="6">
    <location>
        <begin position="12"/>
        <end position="42"/>
    </location>
</feature>
<dbReference type="EMBL" id="JAQQXQ010000008">
    <property type="protein sequence ID" value="MDC8755317.1"/>
    <property type="molecule type" value="Genomic_DNA"/>
</dbReference>
<protein>
    <submittedName>
        <fullName evidence="8">GtrA family protein</fullName>
    </submittedName>
</protein>
<dbReference type="Pfam" id="PF04138">
    <property type="entry name" value="GtrA_DPMS_TM"/>
    <property type="match status" value="1"/>
</dbReference>
<dbReference type="Proteomes" id="UP001216558">
    <property type="component" value="Unassembled WGS sequence"/>
</dbReference>
<comment type="caution">
    <text evidence="8">The sequence shown here is derived from an EMBL/GenBank/DDBJ whole genome shotgun (WGS) entry which is preliminary data.</text>
</comment>
<keyword evidence="4 6" id="KW-1133">Transmembrane helix</keyword>
<comment type="subcellular location">
    <subcellularLocation>
        <location evidence="1">Membrane</location>
        <topology evidence="1">Multi-pass membrane protein</topology>
    </subcellularLocation>
</comment>
<evidence type="ECO:0000256" key="1">
    <source>
        <dbReference type="ARBA" id="ARBA00004141"/>
    </source>
</evidence>
<gene>
    <name evidence="8" type="ORF">OIK40_11770</name>
</gene>
<feature type="domain" description="GtrA/DPMS transmembrane" evidence="7">
    <location>
        <begin position="2"/>
        <end position="112"/>
    </location>
</feature>
<dbReference type="PANTHER" id="PTHR38459">
    <property type="entry name" value="PROPHAGE BACTOPRENOL-LINKED GLUCOSE TRANSLOCASE HOMOLOG"/>
    <property type="match status" value="1"/>
</dbReference>
<sequence>MTGVANSIVGFSTIFFCLAIGADGITANIVGYAVALTCSFLLNRHYVFGVRGTISHTEVGRFIAVFFTAFGVNMAVLLLTQSMLGEGSPVAQVLAVGAYTLVFYPLTRLFVFRRKSVA</sequence>
<keyword evidence="5 6" id="KW-0472">Membrane</keyword>
<dbReference type="PANTHER" id="PTHR38459:SF1">
    <property type="entry name" value="PROPHAGE BACTOPRENOL-LINKED GLUCOSE TRANSLOCASE HOMOLOG"/>
    <property type="match status" value="1"/>
</dbReference>
<evidence type="ECO:0000256" key="3">
    <source>
        <dbReference type="ARBA" id="ARBA00022692"/>
    </source>
</evidence>
<keyword evidence="3 6" id="KW-0812">Transmembrane</keyword>
<comment type="similarity">
    <text evidence="2">Belongs to the GtrA family.</text>
</comment>
<evidence type="ECO:0000313" key="9">
    <source>
        <dbReference type="Proteomes" id="UP001216558"/>
    </source>
</evidence>
<evidence type="ECO:0000259" key="7">
    <source>
        <dbReference type="Pfam" id="PF04138"/>
    </source>
</evidence>
<evidence type="ECO:0000256" key="4">
    <source>
        <dbReference type="ARBA" id="ARBA00022989"/>
    </source>
</evidence>
<evidence type="ECO:0000256" key="6">
    <source>
        <dbReference type="SAM" id="Phobius"/>
    </source>
</evidence>
<evidence type="ECO:0000313" key="8">
    <source>
        <dbReference type="EMBL" id="MDC8755317.1"/>
    </source>
</evidence>
<organism evidence="8 9">
    <name type="scientific">Erythrobacter fulvus</name>
    <dbReference type="NCBI Taxonomy" id="2987523"/>
    <lineage>
        <taxon>Bacteria</taxon>
        <taxon>Pseudomonadati</taxon>
        <taxon>Pseudomonadota</taxon>
        <taxon>Alphaproteobacteria</taxon>
        <taxon>Sphingomonadales</taxon>
        <taxon>Erythrobacteraceae</taxon>
        <taxon>Erythrobacter/Porphyrobacter group</taxon>
        <taxon>Erythrobacter</taxon>
    </lineage>
</organism>
<feature type="transmembrane region" description="Helical" evidence="6">
    <location>
        <begin position="90"/>
        <end position="111"/>
    </location>
</feature>
<name>A0ABT5JRC9_9SPHN</name>
<feature type="transmembrane region" description="Helical" evidence="6">
    <location>
        <begin position="62"/>
        <end position="84"/>
    </location>
</feature>
<proteinExistence type="inferred from homology"/>
<evidence type="ECO:0000256" key="5">
    <source>
        <dbReference type="ARBA" id="ARBA00023136"/>
    </source>
</evidence>